<evidence type="ECO:0000256" key="2">
    <source>
        <dbReference type="ARBA" id="ARBA00022553"/>
    </source>
</evidence>
<evidence type="ECO:0000256" key="1">
    <source>
        <dbReference type="ARBA" id="ARBA00022450"/>
    </source>
</evidence>
<evidence type="ECO:0000313" key="5">
    <source>
        <dbReference type="Proteomes" id="UP001056374"/>
    </source>
</evidence>
<dbReference type="PROSITE" id="PS00012">
    <property type="entry name" value="PHOSPHOPANTETHEINE"/>
    <property type="match status" value="1"/>
</dbReference>
<feature type="domain" description="Carrier" evidence="3">
    <location>
        <begin position="68"/>
        <end position="142"/>
    </location>
</feature>
<name>A0ABY4Z956_9ACTN</name>
<organism evidence="4 5">
    <name type="scientific">Streptomyces phaeoluteigriseus</name>
    <dbReference type="NCBI Taxonomy" id="114686"/>
    <lineage>
        <taxon>Bacteria</taxon>
        <taxon>Bacillati</taxon>
        <taxon>Actinomycetota</taxon>
        <taxon>Actinomycetes</taxon>
        <taxon>Kitasatosporales</taxon>
        <taxon>Streptomycetaceae</taxon>
        <taxon>Streptomyces</taxon>
        <taxon>Streptomyces aurantiacus group</taxon>
    </lineage>
</organism>
<keyword evidence="1" id="KW-0596">Phosphopantetheine</keyword>
<keyword evidence="2" id="KW-0597">Phosphoprotein</keyword>
<dbReference type="Gene3D" id="1.10.1200.10">
    <property type="entry name" value="ACP-like"/>
    <property type="match status" value="1"/>
</dbReference>
<keyword evidence="5" id="KW-1185">Reference proteome</keyword>
<gene>
    <name evidence="4" type="ORF">NFX46_18385</name>
</gene>
<dbReference type="RefSeq" id="WP_252550708.1">
    <property type="nucleotide sequence ID" value="NZ_CP099468.1"/>
</dbReference>
<protein>
    <submittedName>
        <fullName evidence="4">Acyl carrier protein</fullName>
    </submittedName>
</protein>
<dbReference type="PROSITE" id="PS50075">
    <property type="entry name" value="CARRIER"/>
    <property type="match status" value="1"/>
</dbReference>
<dbReference type="InterPro" id="IPR006162">
    <property type="entry name" value="Ppantetheine_attach_site"/>
</dbReference>
<dbReference type="InterPro" id="IPR009081">
    <property type="entry name" value="PP-bd_ACP"/>
</dbReference>
<proteinExistence type="predicted"/>
<evidence type="ECO:0000259" key="3">
    <source>
        <dbReference type="PROSITE" id="PS50075"/>
    </source>
</evidence>
<accession>A0ABY4Z956</accession>
<dbReference type="SUPFAM" id="SSF47336">
    <property type="entry name" value="ACP-like"/>
    <property type="match status" value="1"/>
</dbReference>
<dbReference type="EMBL" id="CP099468">
    <property type="protein sequence ID" value="USQ85568.1"/>
    <property type="molecule type" value="Genomic_DNA"/>
</dbReference>
<dbReference type="Pfam" id="PF00550">
    <property type="entry name" value="PP-binding"/>
    <property type="match status" value="1"/>
</dbReference>
<dbReference type="Proteomes" id="UP001056374">
    <property type="component" value="Chromosome"/>
</dbReference>
<evidence type="ECO:0000313" key="4">
    <source>
        <dbReference type="EMBL" id="USQ85568.1"/>
    </source>
</evidence>
<dbReference type="InterPro" id="IPR036736">
    <property type="entry name" value="ACP-like_sf"/>
</dbReference>
<reference evidence="4" key="1">
    <citation type="submission" date="2022-06" db="EMBL/GenBank/DDBJ databases">
        <title>Complete genome sequence of soil microorganisms Streptomyces sp. Qhu-M197 isolated from Alpine meadows habitats on the Tibetan Plateau.</title>
        <authorList>
            <person name="Zhang B."/>
            <person name="Xiang X."/>
            <person name="Fan J."/>
        </authorList>
    </citation>
    <scope>NUCLEOTIDE SEQUENCE</scope>
    <source>
        <strain evidence="4">Qhu-M197</strain>
    </source>
</reference>
<sequence length="142" mass="15287">MLLLAAIVALFLTDLALALLGVLLMAAMPALNVTRAARTTRRRAPLGVRATPSCLAARDGELVRMNVEPSLTERRLIDEVIAPLLGFAPTELDRDLTELGVDSLKILHILDEAETLFAVEFAPSDLRTNLSVAGICAIIDRS</sequence>